<gene>
    <name evidence="5" type="ORF">HMPREF9257_1164</name>
</gene>
<evidence type="ECO:0000256" key="3">
    <source>
        <dbReference type="ARBA" id="ARBA00023163"/>
    </source>
</evidence>
<dbReference type="GO" id="GO:0003700">
    <property type="term" value="F:DNA-binding transcription factor activity"/>
    <property type="evidence" value="ECO:0007669"/>
    <property type="project" value="InterPro"/>
</dbReference>
<dbReference type="SUPFAM" id="SSF46689">
    <property type="entry name" value="Homeodomain-like"/>
    <property type="match status" value="2"/>
</dbReference>
<keyword evidence="2" id="KW-0238">DNA-binding</keyword>
<dbReference type="Proteomes" id="UP000005990">
    <property type="component" value="Unassembled WGS sequence"/>
</dbReference>
<dbReference type="OrthoDB" id="62429at2"/>
<reference evidence="5 6" key="1">
    <citation type="submission" date="2010-10" db="EMBL/GenBank/DDBJ databases">
        <authorList>
            <person name="Durkin A.S."/>
            <person name="Madupu R."/>
            <person name="Torralba M."/>
            <person name="Gillis M."/>
            <person name="Methe B."/>
            <person name="Sutton G."/>
            <person name="Nelson K.E."/>
        </authorList>
    </citation>
    <scope>NUCLEOTIDE SEQUENCE [LARGE SCALE GENOMIC DNA]</scope>
    <source>
        <strain evidence="5 6">ACS-139-V-Col8</strain>
    </source>
</reference>
<protein>
    <submittedName>
        <fullName evidence="5">Transcriptional regulator, AraC family</fullName>
    </submittedName>
</protein>
<dbReference type="eggNOG" id="COG2207">
    <property type="taxonomic scope" value="Bacteria"/>
</dbReference>
<comment type="caution">
    <text evidence="5">The sequence shown here is derived from an EMBL/GenBank/DDBJ whole genome shotgun (WGS) entry which is preliminary data.</text>
</comment>
<dbReference type="InterPro" id="IPR018062">
    <property type="entry name" value="HTH_AraC-typ_CS"/>
</dbReference>
<dbReference type="PANTHER" id="PTHR43280:SF2">
    <property type="entry name" value="HTH-TYPE TRANSCRIPTIONAL REGULATOR EXSA"/>
    <property type="match status" value="1"/>
</dbReference>
<dbReference type="InterPro" id="IPR009057">
    <property type="entry name" value="Homeodomain-like_sf"/>
</dbReference>
<dbReference type="Gene3D" id="1.10.10.60">
    <property type="entry name" value="Homeodomain-like"/>
    <property type="match status" value="2"/>
</dbReference>
<feature type="domain" description="HTH araC/xylS-type" evidence="4">
    <location>
        <begin position="288"/>
        <end position="386"/>
    </location>
</feature>
<keyword evidence="3" id="KW-0804">Transcription</keyword>
<evidence type="ECO:0000256" key="2">
    <source>
        <dbReference type="ARBA" id="ARBA00023125"/>
    </source>
</evidence>
<dbReference type="PROSITE" id="PS01124">
    <property type="entry name" value="HTH_ARAC_FAMILY_2"/>
    <property type="match status" value="1"/>
</dbReference>
<dbReference type="InterPro" id="IPR018060">
    <property type="entry name" value="HTH_AraC"/>
</dbReference>
<organism evidence="5 6">
    <name type="scientific">Eremococcus coleocola ACS-139-V-Col8</name>
    <dbReference type="NCBI Taxonomy" id="908337"/>
    <lineage>
        <taxon>Bacteria</taxon>
        <taxon>Bacillati</taxon>
        <taxon>Bacillota</taxon>
        <taxon>Bacilli</taxon>
        <taxon>Lactobacillales</taxon>
        <taxon>Aerococcaceae</taxon>
        <taxon>Eremococcus</taxon>
    </lineage>
</organism>
<name>E4KQ11_9LACT</name>
<sequence length="389" mass="45099">MFRLTNQVSQNPLFTAFDIEKNKLNHVNGRLMVLNKAKSQILFRFDHPVNLIEDKGLALLVITDNPHDPSSFRKYILKGAVQIRPGNYFNILALSQTSQVLLLPQQKDHPQQIKLDFIFASNMDFEGQVHYFMPLSMTYEFIRENESLVNPFPNFWHLLILDHGQITLKHNQMNLSLNDSQYVFLPPNQDYNLLGVSKQSSYILLPFTSKIDYHFDSGKILTLNQVNKDLIQEIIDLLALSALDYLQKAKVFALFQLVFINLISNKNERQILNNTTKMKEKSDNKAFELMDTYIKQNLDKNIQVADLANLFKLSRSTLQQLFNTYVNMTPKQYINHLRLSESKRLIRESTLSLSEIALQLGFGSIQYFSRAFSHEFGMSPSAYAKQKFQ</sequence>
<proteinExistence type="predicted"/>
<evidence type="ECO:0000256" key="1">
    <source>
        <dbReference type="ARBA" id="ARBA00023015"/>
    </source>
</evidence>
<dbReference type="SMART" id="SM00342">
    <property type="entry name" value="HTH_ARAC"/>
    <property type="match status" value="1"/>
</dbReference>
<dbReference type="Pfam" id="PF12833">
    <property type="entry name" value="HTH_18"/>
    <property type="match status" value="1"/>
</dbReference>
<dbReference type="PROSITE" id="PS00041">
    <property type="entry name" value="HTH_ARAC_FAMILY_1"/>
    <property type="match status" value="1"/>
</dbReference>
<keyword evidence="6" id="KW-1185">Reference proteome</keyword>
<keyword evidence="1" id="KW-0805">Transcription regulation</keyword>
<dbReference type="RefSeq" id="WP_006418241.1">
    <property type="nucleotide sequence ID" value="NZ_AENN01000015.1"/>
</dbReference>
<evidence type="ECO:0000313" key="6">
    <source>
        <dbReference type="Proteomes" id="UP000005990"/>
    </source>
</evidence>
<dbReference type="PRINTS" id="PR00032">
    <property type="entry name" value="HTHARAC"/>
</dbReference>
<dbReference type="AlphaFoldDB" id="E4KQ11"/>
<accession>E4KQ11</accession>
<dbReference type="GO" id="GO:0043565">
    <property type="term" value="F:sequence-specific DNA binding"/>
    <property type="evidence" value="ECO:0007669"/>
    <property type="project" value="InterPro"/>
</dbReference>
<evidence type="ECO:0000259" key="4">
    <source>
        <dbReference type="PROSITE" id="PS01124"/>
    </source>
</evidence>
<dbReference type="STRING" id="908337.HMPREF9257_1164"/>
<evidence type="ECO:0000313" key="5">
    <source>
        <dbReference type="EMBL" id="EFR31038.1"/>
    </source>
</evidence>
<dbReference type="PANTHER" id="PTHR43280">
    <property type="entry name" value="ARAC-FAMILY TRANSCRIPTIONAL REGULATOR"/>
    <property type="match status" value="1"/>
</dbReference>
<dbReference type="InterPro" id="IPR020449">
    <property type="entry name" value="Tscrpt_reg_AraC-type_HTH"/>
</dbReference>
<dbReference type="EMBL" id="AENN01000015">
    <property type="protein sequence ID" value="EFR31038.1"/>
    <property type="molecule type" value="Genomic_DNA"/>
</dbReference>